<evidence type="ECO:0000313" key="2">
    <source>
        <dbReference type="Proteomes" id="UP000324222"/>
    </source>
</evidence>
<reference evidence="1 2" key="1">
    <citation type="submission" date="2019-05" db="EMBL/GenBank/DDBJ databases">
        <title>Another draft genome of Portunus trituberculatus and its Hox gene families provides insights of decapod evolution.</title>
        <authorList>
            <person name="Jeong J.-H."/>
            <person name="Song I."/>
            <person name="Kim S."/>
            <person name="Choi T."/>
            <person name="Kim D."/>
            <person name="Ryu S."/>
            <person name="Kim W."/>
        </authorList>
    </citation>
    <scope>NUCLEOTIDE SEQUENCE [LARGE SCALE GENOMIC DNA]</scope>
    <source>
        <tissue evidence="1">Muscle</tissue>
    </source>
</reference>
<proteinExistence type="predicted"/>
<comment type="caution">
    <text evidence="1">The sequence shown here is derived from an EMBL/GenBank/DDBJ whole genome shotgun (WGS) entry which is preliminary data.</text>
</comment>
<protein>
    <submittedName>
        <fullName evidence="1">Uncharacterized protein</fullName>
    </submittedName>
</protein>
<dbReference type="Proteomes" id="UP000324222">
    <property type="component" value="Unassembled WGS sequence"/>
</dbReference>
<sequence>MLDPMKREITIIDKRSIVGYFLGTPYLKAHPSEEAQPTLGPWTGFEPVLLETPRTPKHAWFHCTTAIYKDLLPNSYPATFVDNYDELSGNVQRGEEHVNLSALNLPAVLSRLKGCTGAGIFNATFVRSQCDFSRAVTVFSLPAQVRLTPGKKTAPISYWNEHRERLLRLEYLQGIIS</sequence>
<dbReference type="EMBL" id="VSRR010009973">
    <property type="protein sequence ID" value="MPC51134.1"/>
    <property type="molecule type" value="Genomic_DNA"/>
</dbReference>
<gene>
    <name evidence="1" type="ORF">E2C01_044974</name>
</gene>
<organism evidence="1 2">
    <name type="scientific">Portunus trituberculatus</name>
    <name type="common">Swimming crab</name>
    <name type="synonym">Neptunus trituberculatus</name>
    <dbReference type="NCBI Taxonomy" id="210409"/>
    <lineage>
        <taxon>Eukaryota</taxon>
        <taxon>Metazoa</taxon>
        <taxon>Ecdysozoa</taxon>
        <taxon>Arthropoda</taxon>
        <taxon>Crustacea</taxon>
        <taxon>Multicrustacea</taxon>
        <taxon>Malacostraca</taxon>
        <taxon>Eumalacostraca</taxon>
        <taxon>Eucarida</taxon>
        <taxon>Decapoda</taxon>
        <taxon>Pleocyemata</taxon>
        <taxon>Brachyura</taxon>
        <taxon>Eubrachyura</taxon>
        <taxon>Portunoidea</taxon>
        <taxon>Portunidae</taxon>
        <taxon>Portuninae</taxon>
        <taxon>Portunus</taxon>
    </lineage>
</organism>
<keyword evidence="2" id="KW-1185">Reference proteome</keyword>
<evidence type="ECO:0000313" key="1">
    <source>
        <dbReference type="EMBL" id="MPC51134.1"/>
    </source>
</evidence>
<dbReference type="AlphaFoldDB" id="A0A5B7G3S9"/>
<accession>A0A5B7G3S9</accession>
<name>A0A5B7G3S9_PORTR</name>